<dbReference type="EMBL" id="EU162655">
    <property type="protein sequence ID" value="ABX89901.1"/>
    <property type="molecule type" value="mRNA"/>
</dbReference>
<evidence type="ECO:0000256" key="4">
    <source>
        <dbReference type="ARBA" id="ARBA00022824"/>
    </source>
</evidence>
<dbReference type="InterPro" id="IPR036844">
    <property type="entry name" value="Hint_dom_sf"/>
</dbReference>
<evidence type="ECO:0000256" key="5">
    <source>
        <dbReference type="ARBA" id="ARBA00022833"/>
    </source>
</evidence>
<protein>
    <submittedName>
        <fullName evidence="9">Hint3</fullName>
    </submittedName>
</protein>
<dbReference type="GO" id="GO:0048731">
    <property type="term" value="P:system development"/>
    <property type="evidence" value="ECO:0007669"/>
    <property type="project" value="UniProtKB-ARBA"/>
</dbReference>
<feature type="domain" description="Hint" evidence="8">
    <location>
        <begin position="200"/>
        <end position="308"/>
    </location>
</feature>
<evidence type="ECO:0000313" key="9">
    <source>
        <dbReference type="EMBL" id="ABX89901.1"/>
    </source>
</evidence>
<dbReference type="PANTHER" id="PTHR11889:SF31">
    <property type="entry name" value="PROTEIN HEDGEHOG"/>
    <property type="match status" value="1"/>
</dbReference>
<dbReference type="InterPro" id="IPR006141">
    <property type="entry name" value="Intein_N"/>
</dbReference>
<dbReference type="OrthoDB" id="6055237at2759"/>
<dbReference type="RefSeq" id="XP_048584209.1">
    <property type="nucleotide sequence ID" value="XM_048728252.1"/>
</dbReference>
<accession>B6CGL4</accession>
<dbReference type="Gene3D" id="2.170.16.10">
    <property type="entry name" value="Hedgehog/Intein (Hint) domain"/>
    <property type="match status" value="1"/>
</dbReference>
<dbReference type="SUPFAM" id="SSF51294">
    <property type="entry name" value="Hedgehog/intein (Hint) domain"/>
    <property type="match status" value="1"/>
</dbReference>
<sequence>MRGSMEVAAVFLAAWANVAFARNLPPFSALKSSYPGHASQGGLYTDDNVMLSVKAENRTINNTCALRISIMLNFIPFHQISSLPKGLNDSQYHEMIITSAQFNTSMYFMLDNEALMAHMNRVYGQPLVSSRVEDFKNKLGIMLISMSDGRDNQCGAVLWDGYGFFQARAFLRYTNMSAIYFWQTPDEPCSIVQGEKSESLLCFPSAAQVELDSGERVAMSELRIGDAVKTTDKQGEAFYTKVVTFLQREPSHLAKYYTLMTESGAQVTMTESHLIFTKNLQVSSNGLHRRDAVYAARVRPGDYVYVQTPGEDTTHAEKVVGVALGREVGAFAPVTAEGTMLVNGVLVSCFADISDHDLANSLMSPLRSFYSMAPHYLGSGGTYLHKYLKVVLRPVGIRVFGEEKFYKGPFEEYAKKN</sequence>
<dbReference type="GO" id="GO:0016540">
    <property type="term" value="P:protein autoprocessing"/>
    <property type="evidence" value="ECO:0007669"/>
    <property type="project" value="InterPro"/>
</dbReference>
<dbReference type="GO" id="GO:0005789">
    <property type="term" value="C:endoplasmic reticulum membrane"/>
    <property type="evidence" value="ECO:0007669"/>
    <property type="project" value="UniProtKB-SubCell"/>
</dbReference>
<dbReference type="InterPro" id="IPR001657">
    <property type="entry name" value="Hedgehog"/>
</dbReference>
<keyword evidence="4" id="KW-0256">Endoplasmic reticulum</keyword>
<evidence type="ECO:0000256" key="1">
    <source>
        <dbReference type="ARBA" id="ARBA00004586"/>
    </source>
</evidence>
<reference evidence="9" key="1">
    <citation type="submission" date="2007-09" db="EMBL/GenBank/DDBJ databases">
        <title>The hedgehog gene family of the cnidarian, Nematostella vectensis, and implications for understanding metazoan hedgehog pathway evolution.</title>
        <authorList>
            <person name="Matus D.Q."/>
            <person name="Magie C."/>
            <person name="Pang K."/>
            <person name="Martindale M.Q."/>
            <person name="Thomsen G.H."/>
        </authorList>
    </citation>
    <scope>NUCLEOTIDE SEQUENCE</scope>
</reference>
<organism evidence="9">
    <name type="scientific">Nematostella vectensis</name>
    <name type="common">Starlet sea anemone</name>
    <dbReference type="NCBI Taxonomy" id="45351"/>
    <lineage>
        <taxon>Eukaryota</taxon>
        <taxon>Metazoa</taxon>
        <taxon>Cnidaria</taxon>
        <taxon>Anthozoa</taxon>
        <taxon>Hexacorallia</taxon>
        <taxon>Actiniaria</taxon>
        <taxon>Edwardsiidae</taxon>
        <taxon>Nematostella</taxon>
    </lineage>
</organism>
<feature type="chain" id="PRO_5002843548" evidence="7">
    <location>
        <begin position="22"/>
        <end position="417"/>
    </location>
</feature>
<evidence type="ECO:0000256" key="2">
    <source>
        <dbReference type="ARBA" id="ARBA00022473"/>
    </source>
</evidence>
<evidence type="ECO:0000256" key="3">
    <source>
        <dbReference type="ARBA" id="ARBA00022729"/>
    </source>
</evidence>
<evidence type="ECO:0000256" key="7">
    <source>
        <dbReference type="SAM" id="SignalP"/>
    </source>
</evidence>
<dbReference type="CDD" id="cd00081">
    <property type="entry name" value="Hint"/>
    <property type="match status" value="1"/>
</dbReference>
<dbReference type="PANTHER" id="PTHR11889">
    <property type="entry name" value="HEDGEHOG"/>
    <property type="match status" value="1"/>
</dbReference>
<keyword evidence="2" id="KW-0217">Developmental protein</keyword>
<dbReference type="Pfam" id="PF01079">
    <property type="entry name" value="Hint"/>
    <property type="match status" value="1"/>
</dbReference>
<evidence type="ECO:0000259" key="8">
    <source>
        <dbReference type="SMART" id="SM00306"/>
    </source>
</evidence>
<dbReference type="GO" id="GO:0005113">
    <property type="term" value="F:patched binding"/>
    <property type="evidence" value="ECO:0007669"/>
    <property type="project" value="UniProtKB-ARBA"/>
</dbReference>
<comment type="catalytic activity">
    <reaction evidence="6">
        <text>glycyl-L-cysteinyl-[protein] + cholesterol + H(+) = [protein]-C-terminal glycyl cholesterol ester + N-terminal L-cysteinyl-[protein]</text>
        <dbReference type="Rhea" id="RHEA:59504"/>
        <dbReference type="Rhea" id="RHEA-COMP:12707"/>
        <dbReference type="Rhea" id="RHEA-COMP:15369"/>
        <dbReference type="Rhea" id="RHEA-COMP:15374"/>
        <dbReference type="ChEBI" id="CHEBI:15378"/>
        <dbReference type="ChEBI" id="CHEBI:16113"/>
        <dbReference type="ChEBI" id="CHEBI:65250"/>
        <dbReference type="ChEBI" id="CHEBI:143135"/>
        <dbReference type="ChEBI" id="CHEBI:143140"/>
    </reaction>
    <physiologicalReaction direction="left-to-right" evidence="6">
        <dbReference type="Rhea" id="RHEA:59505"/>
    </physiologicalReaction>
</comment>
<dbReference type="HOGENOM" id="CLU_034686_2_0_1"/>
<keyword evidence="3 7" id="KW-0732">Signal</keyword>
<dbReference type="GO" id="GO:0007267">
    <property type="term" value="P:cell-cell signaling"/>
    <property type="evidence" value="ECO:0007669"/>
    <property type="project" value="InterPro"/>
</dbReference>
<dbReference type="PROSITE" id="PS50817">
    <property type="entry name" value="INTEIN_N_TER"/>
    <property type="match status" value="1"/>
</dbReference>
<dbReference type="InterPro" id="IPR001767">
    <property type="entry name" value="Hedgehog_Hint"/>
</dbReference>
<feature type="signal peptide" evidence="7">
    <location>
        <begin position="1"/>
        <end position="21"/>
    </location>
</feature>
<keyword evidence="5" id="KW-0862">Zinc</keyword>
<dbReference type="PRINTS" id="PR00632">
    <property type="entry name" value="SONICHHOG"/>
</dbReference>
<proteinExistence type="evidence at transcript level"/>
<dbReference type="GO" id="GO:0016539">
    <property type="term" value="P:intein-mediated protein splicing"/>
    <property type="evidence" value="ECO:0007669"/>
    <property type="project" value="InterPro"/>
</dbReference>
<dbReference type="Gene3D" id="3.90.1720.70">
    <property type="match status" value="1"/>
</dbReference>
<dbReference type="SMART" id="SM00306">
    <property type="entry name" value="HintN"/>
    <property type="match status" value="1"/>
</dbReference>
<dbReference type="InterPro" id="IPR003587">
    <property type="entry name" value="Hint_dom_N"/>
</dbReference>
<comment type="subcellular location">
    <subcellularLocation>
        <location evidence="1">Endoplasmic reticulum membrane</location>
    </subcellularLocation>
</comment>
<name>B6CGL4_NEMVE</name>
<dbReference type="InterPro" id="IPR050387">
    <property type="entry name" value="Hedgehog_Signaling"/>
</dbReference>
<evidence type="ECO:0000256" key="6">
    <source>
        <dbReference type="ARBA" id="ARBA00048589"/>
    </source>
</evidence>
<dbReference type="AlphaFoldDB" id="B6CGL4"/>
<dbReference type="FunFam" id="2.170.16.10:FF:000002">
    <property type="entry name" value="Desert hedgehog"/>
    <property type="match status" value="1"/>
</dbReference>
<dbReference type="GeneID" id="5507649"/>